<organism evidence="6 7">
    <name type="scientific">Geodia barretti</name>
    <name type="common">Barrett's horny sponge</name>
    <dbReference type="NCBI Taxonomy" id="519541"/>
    <lineage>
        <taxon>Eukaryota</taxon>
        <taxon>Metazoa</taxon>
        <taxon>Porifera</taxon>
        <taxon>Demospongiae</taxon>
        <taxon>Heteroscleromorpha</taxon>
        <taxon>Tetractinellida</taxon>
        <taxon>Astrophorina</taxon>
        <taxon>Geodiidae</taxon>
        <taxon>Geodia</taxon>
    </lineage>
</organism>
<dbReference type="PROSITE" id="PS00631">
    <property type="entry name" value="CYTOSOL_AP"/>
    <property type="match status" value="1"/>
</dbReference>
<dbReference type="InterPro" id="IPR043472">
    <property type="entry name" value="Macro_dom-like"/>
</dbReference>
<protein>
    <submittedName>
        <fullName evidence="6">Probable cytosol aminopeptidase</fullName>
    </submittedName>
</protein>
<comment type="caution">
    <text evidence="6">The sequence shown here is derived from an EMBL/GenBank/DDBJ whole genome shotgun (WGS) entry which is preliminary data.</text>
</comment>
<reference evidence="6" key="1">
    <citation type="submission" date="2023-03" db="EMBL/GenBank/DDBJ databases">
        <authorList>
            <person name="Steffen K."/>
            <person name="Cardenas P."/>
        </authorList>
    </citation>
    <scope>NUCLEOTIDE SEQUENCE</scope>
</reference>
<keyword evidence="3" id="KW-0645">Protease</keyword>
<dbReference type="PRINTS" id="PR00481">
    <property type="entry name" value="LAMNOPPTDASE"/>
</dbReference>
<evidence type="ECO:0000256" key="2">
    <source>
        <dbReference type="ARBA" id="ARBA00022438"/>
    </source>
</evidence>
<dbReference type="InterPro" id="IPR011356">
    <property type="entry name" value="Leucine_aapep/pepB"/>
</dbReference>
<evidence type="ECO:0000256" key="3">
    <source>
        <dbReference type="ARBA" id="ARBA00022670"/>
    </source>
</evidence>
<dbReference type="Gene3D" id="3.40.220.10">
    <property type="entry name" value="Leucine Aminopeptidase, subunit E, domain 1"/>
    <property type="match status" value="1"/>
</dbReference>
<dbReference type="Pfam" id="PF00883">
    <property type="entry name" value="Peptidase_M17"/>
    <property type="match status" value="1"/>
</dbReference>
<accession>A0AA35X1U4</accession>
<evidence type="ECO:0000313" key="7">
    <source>
        <dbReference type="Proteomes" id="UP001174909"/>
    </source>
</evidence>
<dbReference type="SUPFAM" id="SSF53187">
    <property type="entry name" value="Zn-dependent exopeptidases"/>
    <property type="match status" value="1"/>
</dbReference>
<gene>
    <name evidence="6" type="ORF">GBAR_LOCUS23442</name>
</gene>
<dbReference type="EMBL" id="CASHTH010003240">
    <property type="protein sequence ID" value="CAI8042203.1"/>
    <property type="molecule type" value="Genomic_DNA"/>
</dbReference>
<dbReference type="GO" id="GO:0005737">
    <property type="term" value="C:cytoplasm"/>
    <property type="evidence" value="ECO:0007669"/>
    <property type="project" value="InterPro"/>
</dbReference>
<dbReference type="CDD" id="cd00433">
    <property type="entry name" value="Peptidase_M17"/>
    <property type="match status" value="1"/>
</dbReference>
<evidence type="ECO:0000256" key="1">
    <source>
        <dbReference type="ARBA" id="ARBA00009528"/>
    </source>
</evidence>
<dbReference type="InterPro" id="IPR000819">
    <property type="entry name" value="Peptidase_M17_C"/>
</dbReference>
<keyword evidence="7" id="KW-1185">Reference proteome</keyword>
<dbReference type="Proteomes" id="UP001174909">
    <property type="component" value="Unassembled WGS sequence"/>
</dbReference>
<dbReference type="AlphaFoldDB" id="A0AA35X1U4"/>
<sequence length="352" mass="37407">MGMYRFDKYKSNASEGGLGEMTIVEFDESKVDALQKGVSEGCVIGEAVNFCRDMANEPANNMTPSDMVEQALKVAHTHGVELEVLERARMEELGMGALLGVAQGSEEPPKFIIMRYNGDVDDEENNIGLLGKGITFDSGGLDIKNAAGMSTMKGDMAGGASVIAAMQAIARLKPKINVTVIVPATENMPSGTAQRPGDVVRAMNGKTIEIDNTDAEGRLVLADAMSYARSVGLNRLVDVATLTGAMSVALGDQCMGAFGNDDEFTQQVVSAANSVGDRAWPLPMFDEYKSQYSSDIADIKNTGGRGAGSITGALIIGEFNDGAPWVHLDIAGMRGARGQQWRHCEGRDRRAG</sequence>
<feature type="domain" description="Cytosol aminopeptidase" evidence="5">
    <location>
        <begin position="212"/>
        <end position="219"/>
    </location>
</feature>
<keyword evidence="4" id="KW-0378">Hydrolase</keyword>
<proteinExistence type="inferred from homology"/>
<evidence type="ECO:0000259" key="5">
    <source>
        <dbReference type="PROSITE" id="PS00631"/>
    </source>
</evidence>
<comment type="similarity">
    <text evidence="1">Belongs to the peptidase M17 family.</text>
</comment>
<evidence type="ECO:0000256" key="4">
    <source>
        <dbReference type="ARBA" id="ARBA00022801"/>
    </source>
</evidence>
<dbReference type="PANTHER" id="PTHR11963">
    <property type="entry name" value="LEUCINE AMINOPEPTIDASE-RELATED"/>
    <property type="match status" value="1"/>
</dbReference>
<evidence type="ECO:0000313" key="6">
    <source>
        <dbReference type="EMBL" id="CAI8042203.1"/>
    </source>
</evidence>
<dbReference type="PANTHER" id="PTHR11963:SF23">
    <property type="entry name" value="CYTOSOL AMINOPEPTIDASE"/>
    <property type="match status" value="1"/>
</dbReference>
<dbReference type="GO" id="GO:0006508">
    <property type="term" value="P:proteolysis"/>
    <property type="evidence" value="ECO:0007669"/>
    <property type="project" value="UniProtKB-KW"/>
</dbReference>
<dbReference type="GO" id="GO:0070006">
    <property type="term" value="F:metalloaminopeptidase activity"/>
    <property type="evidence" value="ECO:0007669"/>
    <property type="project" value="InterPro"/>
</dbReference>
<dbReference type="Gene3D" id="3.40.630.10">
    <property type="entry name" value="Zn peptidases"/>
    <property type="match status" value="1"/>
</dbReference>
<keyword evidence="2 6" id="KW-0031">Aminopeptidase</keyword>
<dbReference type="GO" id="GO:0030145">
    <property type="term" value="F:manganese ion binding"/>
    <property type="evidence" value="ECO:0007669"/>
    <property type="project" value="InterPro"/>
</dbReference>
<name>A0AA35X1U4_GEOBA</name>